<dbReference type="InterPro" id="IPR036388">
    <property type="entry name" value="WH-like_DNA-bd_sf"/>
</dbReference>
<feature type="domain" description="HTH asnC-type" evidence="4">
    <location>
        <begin position="4"/>
        <end position="65"/>
    </location>
</feature>
<dbReference type="RefSeq" id="WP_025516545.1">
    <property type="nucleotide sequence ID" value="NZ_CP016340.1"/>
</dbReference>
<dbReference type="Pfam" id="PF01037">
    <property type="entry name" value="AsnC_trans_reg"/>
    <property type="match status" value="1"/>
</dbReference>
<dbReference type="PANTHER" id="PTHR30154:SF46">
    <property type="entry name" value="TRANSCRIPTIONAL REGULATORY PROTEIN"/>
    <property type="match status" value="1"/>
</dbReference>
<dbReference type="SMART" id="SM00344">
    <property type="entry name" value="HTH_ASNC"/>
    <property type="match status" value="1"/>
</dbReference>
<dbReference type="AlphaFoldDB" id="A0A157LYK9"/>
<reference evidence="5 6" key="1">
    <citation type="submission" date="2016-04" db="EMBL/GenBank/DDBJ databases">
        <authorList>
            <consortium name="Pathogen Informatics"/>
        </authorList>
    </citation>
    <scope>NUCLEOTIDE SEQUENCE [LARGE SCALE GENOMIC DNA]</scope>
    <source>
        <strain evidence="5 6">H044680328</strain>
    </source>
</reference>
<dbReference type="InterPro" id="IPR000485">
    <property type="entry name" value="AsnC-type_HTH_dom"/>
</dbReference>
<dbReference type="eggNOG" id="COG1522">
    <property type="taxonomic scope" value="Bacteria"/>
</dbReference>
<dbReference type="PROSITE" id="PS50956">
    <property type="entry name" value="HTH_ASNC_2"/>
    <property type="match status" value="1"/>
</dbReference>
<protein>
    <submittedName>
        <fullName evidence="5">Leucine-responsive regulatory protein</fullName>
    </submittedName>
</protein>
<evidence type="ECO:0000313" key="5">
    <source>
        <dbReference type="EMBL" id="SAI72009.1"/>
    </source>
</evidence>
<dbReference type="GeneID" id="56589745"/>
<dbReference type="GO" id="GO:0043200">
    <property type="term" value="P:response to amino acid"/>
    <property type="evidence" value="ECO:0007669"/>
    <property type="project" value="TreeGrafter"/>
</dbReference>
<dbReference type="PATRIC" id="fig|123899.6.peg.3000"/>
<dbReference type="EMBL" id="LT546645">
    <property type="protein sequence ID" value="SAI72009.1"/>
    <property type="molecule type" value="Genomic_DNA"/>
</dbReference>
<dbReference type="Gene3D" id="3.30.70.920">
    <property type="match status" value="1"/>
</dbReference>
<dbReference type="Gene3D" id="1.10.10.10">
    <property type="entry name" value="Winged helix-like DNA-binding domain superfamily/Winged helix DNA-binding domain"/>
    <property type="match status" value="1"/>
</dbReference>
<dbReference type="STRING" id="123899.SAMEA3906487_03007"/>
<dbReference type="SUPFAM" id="SSF46785">
    <property type="entry name" value="Winged helix' DNA-binding domain"/>
    <property type="match status" value="1"/>
</dbReference>
<dbReference type="GO" id="GO:0043565">
    <property type="term" value="F:sequence-specific DNA binding"/>
    <property type="evidence" value="ECO:0007669"/>
    <property type="project" value="InterPro"/>
</dbReference>
<evidence type="ECO:0000256" key="3">
    <source>
        <dbReference type="ARBA" id="ARBA00023163"/>
    </source>
</evidence>
<evidence type="ECO:0000313" key="6">
    <source>
        <dbReference type="Proteomes" id="UP000076825"/>
    </source>
</evidence>
<keyword evidence="2" id="KW-0238">DNA-binding</keyword>
<proteinExistence type="predicted"/>
<dbReference type="InterPro" id="IPR011991">
    <property type="entry name" value="ArsR-like_HTH"/>
</dbReference>
<dbReference type="InterPro" id="IPR011008">
    <property type="entry name" value="Dimeric_a/b-barrel"/>
</dbReference>
<dbReference type="Proteomes" id="UP000076825">
    <property type="component" value="Chromosome 1"/>
</dbReference>
<dbReference type="SUPFAM" id="SSF54909">
    <property type="entry name" value="Dimeric alpha+beta barrel"/>
    <property type="match status" value="1"/>
</dbReference>
<dbReference type="GO" id="GO:0005829">
    <property type="term" value="C:cytosol"/>
    <property type="evidence" value="ECO:0007669"/>
    <property type="project" value="TreeGrafter"/>
</dbReference>
<dbReference type="KEGG" id="btrm:SAMEA390648703007"/>
<sequence length="153" mass="17141">MENLDRTDRAILQALQQDGRLPISRLAEQVNLSETPCARRLRRLETEGYIERYRAVLSKRALGLGVTAFAQVSFSSHDRALSDRFERAVQTLPRIVACHNISGSADYLLQIVASDLEEYGRFVRDVVRSLPGVAAVESMLSLQEVKRETGLPV</sequence>
<gene>
    <name evidence="5" type="primary">alsB_3</name>
    <name evidence="5" type="ORF">SAMEA3906487_03007</name>
</gene>
<name>A0A157LYK9_9BORD</name>
<dbReference type="InterPro" id="IPR019888">
    <property type="entry name" value="Tscrpt_reg_AsnC-like"/>
</dbReference>
<organism evidence="5 6">
    <name type="scientific">Bordetella trematum</name>
    <dbReference type="NCBI Taxonomy" id="123899"/>
    <lineage>
        <taxon>Bacteria</taxon>
        <taxon>Pseudomonadati</taxon>
        <taxon>Pseudomonadota</taxon>
        <taxon>Betaproteobacteria</taxon>
        <taxon>Burkholderiales</taxon>
        <taxon>Alcaligenaceae</taxon>
        <taxon>Bordetella</taxon>
    </lineage>
</organism>
<dbReference type="CDD" id="cd00090">
    <property type="entry name" value="HTH_ARSR"/>
    <property type="match status" value="1"/>
</dbReference>
<dbReference type="OrthoDB" id="8526125at2"/>
<evidence type="ECO:0000256" key="2">
    <source>
        <dbReference type="ARBA" id="ARBA00023125"/>
    </source>
</evidence>
<keyword evidence="6" id="KW-1185">Reference proteome</keyword>
<dbReference type="PRINTS" id="PR00033">
    <property type="entry name" value="HTHASNC"/>
</dbReference>
<dbReference type="PANTHER" id="PTHR30154">
    <property type="entry name" value="LEUCINE-RESPONSIVE REGULATORY PROTEIN"/>
    <property type="match status" value="1"/>
</dbReference>
<accession>A0A157LYK9</accession>
<evidence type="ECO:0000256" key="1">
    <source>
        <dbReference type="ARBA" id="ARBA00023015"/>
    </source>
</evidence>
<dbReference type="GO" id="GO:0006355">
    <property type="term" value="P:regulation of DNA-templated transcription"/>
    <property type="evidence" value="ECO:0007669"/>
    <property type="project" value="UniProtKB-ARBA"/>
</dbReference>
<keyword evidence="1" id="KW-0805">Transcription regulation</keyword>
<dbReference type="Pfam" id="PF13412">
    <property type="entry name" value="HTH_24"/>
    <property type="match status" value="1"/>
</dbReference>
<dbReference type="InterPro" id="IPR036390">
    <property type="entry name" value="WH_DNA-bd_sf"/>
</dbReference>
<dbReference type="InterPro" id="IPR019887">
    <property type="entry name" value="Tscrpt_reg_AsnC/Lrp_C"/>
</dbReference>
<evidence type="ECO:0000259" key="4">
    <source>
        <dbReference type="PROSITE" id="PS50956"/>
    </source>
</evidence>
<keyword evidence="3" id="KW-0804">Transcription</keyword>